<dbReference type="KEGG" id="vg:80832387"/>
<protein>
    <submittedName>
        <fullName evidence="1">Uncharacterized protein</fullName>
    </submittedName>
</protein>
<proteinExistence type="predicted"/>
<dbReference type="GeneID" id="80832387"/>
<reference evidence="1" key="1">
    <citation type="submission" date="2021-06" db="EMBL/GenBank/DDBJ databases">
        <authorList>
            <person name="Le T.D."/>
        </authorList>
    </citation>
    <scope>NUCLEOTIDE SEQUENCE</scope>
</reference>
<accession>A0A8F3HN54</accession>
<name>A0A8F3HN54_9CAUD</name>
<dbReference type="EMBL" id="MZ336020">
    <property type="protein sequence ID" value="QWY14050.1"/>
    <property type="molecule type" value="Genomic_DNA"/>
</dbReference>
<keyword evidence="2" id="KW-1185">Reference proteome</keyword>
<evidence type="ECO:0000313" key="1">
    <source>
        <dbReference type="EMBL" id="QWY14050.1"/>
    </source>
</evidence>
<dbReference type="Proteomes" id="UP000693898">
    <property type="component" value="Segment"/>
</dbReference>
<dbReference type="RefSeq" id="YP_010845235.1">
    <property type="nucleotide sequence ID" value="NC_079187.1"/>
</dbReference>
<sequence length="58" mass="6600">MHNWMSIEDMRRLSTEARKLNNMSAKDRADLKWASRSSSRSTSAAVRFAMSCSVVYGD</sequence>
<organism evidence="1 2">
    <name type="scientific">Aeromonas phage pAh6.2TG</name>
    <dbReference type="NCBI Taxonomy" id="2849625"/>
    <lineage>
        <taxon>Viruses</taxon>
        <taxon>Duplodnaviria</taxon>
        <taxon>Heunggongvirae</taxon>
        <taxon>Uroviricota</taxon>
        <taxon>Caudoviricetes</taxon>
        <taxon>Chaseviridae</taxon>
        <taxon>Nefertitivirinae</taxon>
        <taxon>Phayathaivirus</taxon>
        <taxon>Phayathaivirus pAh62TG</taxon>
    </lineage>
</organism>
<evidence type="ECO:0000313" key="2">
    <source>
        <dbReference type="Proteomes" id="UP000693898"/>
    </source>
</evidence>